<dbReference type="SUPFAM" id="SSF55455">
    <property type="entry name" value="SRF-like"/>
    <property type="match status" value="1"/>
</dbReference>
<reference evidence="8" key="2">
    <citation type="submission" date="2020-05" db="EMBL/GenBank/DDBJ databases">
        <authorList>
            <person name="Kim H.-S."/>
            <person name="Proctor R.H."/>
            <person name="Brown D.W."/>
        </authorList>
    </citation>
    <scope>NUCLEOTIDE SEQUENCE</scope>
    <source>
        <strain evidence="8">NRRL 20472</strain>
    </source>
</reference>
<evidence type="ECO:0000256" key="5">
    <source>
        <dbReference type="ARBA" id="ARBA00023242"/>
    </source>
</evidence>
<evidence type="ECO:0000256" key="3">
    <source>
        <dbReference type="ARBA" id="ARBA00023125"/>
    </source>
</evidence>
<feature type="domain" description="MADS-box" evidence="7">
    <location>
        <begin position="56"/>
        <end position="84"/>
    </location>
</feature>
<dbReference type="Proteomes" id="UP000622797">
    <property type="component" value="Unassembled WGS sequence"/>
</dbReference>
<organism evidence="8 9">
    <name type="scientific">Fusarium sarcochroum</name>
    <dbReference type="NCBI Taxonomy" id="1208366"/>
    <lineage>
        <taxon>Eukaryota</taxon>
        <taxon>Fungi</taxon>
        <taxon>Dikarya</taxon>
        <taxon>Ascomycota</taxon>
        <taxon>Pezizomycotina</taxon>
        <taxon>Sordariomycetes</taxon>
        <taxon>Hypocreomycetidae</taxon>
        <taxon>Hypocreales</taxon>
        <taxon>Nectriaceae</taxon>
        <taxon>Fusarium</taxon>
        <taxon>Fusarium lateritium species complex</taxon>
    </lineage>
</organism>
<dbReference type="GO" id="GO:0045944">
    <property type="term" value="P:positive regulation of transcription by RNA polymerase II"/>
    <property type="evidence" value="ECO:0007669"/>
    <property type="project" value="UniProtKB-ARBA"/>
</dbReference>
<gene>
    <name evidence="8" type="ORF">FSARC_11367</name>
</gene>
<dbReference type="GO" id="GO:0003677">
    <property type="term" value="F:DNA binding"/>
    <property type="evidence" value="ECO:0007669"/>
    <property type="project" value="UniProtKB-KW"/>
</dbReference>
<feature type="compositionally biased region" description="Basic and acidic residues" evidence="6">
    <location>
        <begin position="131"/>
        <end position="141"/>
    </location>
</feature>
<dbReference type="InterPro" id="IPR036879">
    <property type="entry name" value="TF_MADSbox_sf"/>
</dbReference>
<evidence type="ECO:0000256" key="6">
    <source>
        <dbReference type="SAM" id="MobiDB-lite"/>
    </source>
</evidence>
<keyword evidence="9" id="KW-1185">Reference proteome</keyword>
<dbReference type="InterPro" id="IPR002100">
    <property type="entry name" value="TF_MADSbox"/>
</dbReference>
<evidence type="ECO:0000313" key="8">
    <source>
        <dbReference type="EMBL" id="KAF4957158.1"/>
    </source>
</evidence>
<dbReference type="Pfam" id="PF00319">
    <property type="entry name" value="SRF-TF"/>
    <property type="match status" value="1"/>
</dbReference>
<keyword evidence="2" id="KW-0805">Transcription regulation</keyword>
<dbReference type="Gene3D" id="3.40.1810.10">
    <property type="entry name" value="Transcription factor, MADS-box"/>
    <property type="match status" value="1"/>
</dbReference>
<evidence type="ECO:0000256" key="2">
    <source>
        <dbReference type="ARBA" id="ARBA00023015"/>
    </source>
</evidence>
<evidence type="ECO:0000259" key="7">
    <source>
        <dbReference type="PROSITE" id="PS50066"/>
    </source>
</evidence>
<dbReference type="AlphaFoldDB" id="A0A8H4TFZ1"/>
<evidence type="ECO:0000256" key="4">
    <source>
        <dbReference type="ARBA" id="ARBA00023163"/>
    </source>
</evidence>
<proteinExistence type="predicted"/>
<feature type="region of interest" description="Disordered" evidence="6">
    <location>
        <begin position="115"/>
        <end position="141"/>
    </location>
</feature>
<dbReference type="GO" id="GO:0046983">
    <property type="term" value="F:protein dimerization activity"/>
    <property type="evidence" value="ECO:0007669"/>
    <property type="project" value="InterPro"/>
</dbReference>
<sequence>MHPSNLPELPRTRDTFCRRCFSSSAAFIGKDLSHILAAHAECDRPAAVSLLSEAQKSRKKRAAKFSKRRTTFLKKANELSKECEDIDVYVEVRNRRSNQVWIYSNGYAPLTREQRAHTYPRPIEMNPNSFQREDQEISSKD</sequence>
<accession>A0A8H4TFZ1</accession>
<name>A0A8H4TFZ1_9HYPO</name>
<dbReference type="EMBL" id="JABEXW010000734">
    <property type="protein sequence ID" value="KAF4957158.1"/>
    <property type="molecule type" value="Genomic_DNA"/>
</dbReference>
<comment type="subcellular location">
    <subcellularLocation>
        <location evidence="1">Nucleus</location>
    </subcellularLocation>
</comment>
<evidence type="ECO:0000313" key="9">
    <source>
        <dbReference type="Proteomes" id="UP000622797"/>
    </source>
</evidence>
<dbReference type="PROSITE" id="PS50066">
    <property type="entry name" value="MADS_BOX_2"/>
    <property type="match status" value="1"/>
</dbReference>
<keyword evidence="4" id="KW-0804">Transcription</keyword>
<comment type="caution">
    <text evidence="8">The sequence shown here is derived from an EMBL/GenBank/DDBJ whole genome shotgun (WGS) entry which is preliminary data.</text>
</comment>
<evidence type="ECO:0000256" key="1">
    <source>
        <dbReference type="ARBA" id="ARBA00004123"/>
    </source>
</evidence>
<dbReference type="OrthoDB" id="1898716at2759"/>
<reference evidence="8" key="1">
    <citation type="journal article" date="2020" name="BMC Genomics">
        <title>Correction to: Identification and distribution of gene clusters required for synthesis of sphingolipid metabolism inhibitors in diverse species of the filamentous fungus Fusarium.</title>
        <authorList>
            <person name="Kim H.S."/>
            <person name="Lohmar J.M."/>
            <person name="Busman M."/>
            <person name="Brown D.W."/>
            <person name="Naumann T.A."/>
            <person name="Divon H.H."/>
            <person name="Lysoe E."/>
            <person name="Uhlig S."/>
            <person name="Proctor R.H."/>
        </authorList>
    </citation>
    <scope>NUCLEOTIDE SEQUENCE</scope>
    <source>
        <strain evidence="8">NRRL 20472</strain>
    </source>
</reference>
<keyword evidence="3" id="KW-0238">DNA-binding</keyword>
<keyword evidence="5" id="KW-0539">Nucleus</keyword>
<protein>
    <recommendedName>
        <fullName evidence="7">MADS-box domain-containing protein</fullName>
    </recommendedName>
</protein>
<dbReference type="GO" id="GO:0005634">
    <property type="term" value="C:nucleus"/>
    <property type="evidence" value="ECO:0007669"/>
    <property type="project" value="UniProtKB-SubCell"/>
</dbReference>